<proteinExistence type="predicted"/>
<dbReference type="EMBL" id="LN606600">
    <property type="protein sequence ID" value="CEF40189.1"/>
    <property type="molecule type" value="Genomic_DNA"/>
</dbReference>
<organism evidence="1 2">
    <name type="scientific">Acetobacter senegalensis</name>
    <dbReference type="NCBI Taxonomy" id="446692"/>
    <lineage>
        <taxon>Bacteria</taxon>
        <taxon>Pseudomonadati</taxon>
        <taxon>Pseudomonadota</taxon>
        <taxon>Alphaproteobacteria</taxon>
        <taxon>Acetobacterales</taxon>
        <taxon>Acetobacteraceae</taxon>
        <taxon>Acetobacter</taxon>
    </lineage>
</organism>
<accession>A0A0U5FK47</accession>
<dbReference type="AlphaFoldDB" id="A0A0U5FK47"/>
<sequence length="215" mass="22288">MPLATVPLPSAWDIPIAAGVPALLGQSVSTGVGASASTILATALDEYTISNADKHWGIFTSDNQPFATSSHVVSLGAIQESRITSVPMEQGAFASVNKVAMPNLVRVMLICDGDLATRETFHKAVQAAAASTDLFSIATPEATYLNMNITHVERDLRHGGAPSMLRLMIGAEEVRGGARATLARTGASALTTKEPSGAPLVNIGQVNPVPVTSKS</sequence>
<keyword evidence="2" id="KW-1185">Reference proteome</keyword>
<reference evidence="2" key="1">
    <citation type="submission" date="2014-09" db="EMBL/GenBank/DDBJ databases">
        <authorList>
            <person name="Illeghems K.G."/>
        </authorList>
    </citation>
    <scope>NUCLEOTIDE SEQUENCE [LARGE SCALE GENOMIC DNA]</scope>
    <source>
        <strain evidence="2">108B</strain>
    </source>
</reference>
<protein>
    <submittedName>
        <fullName evidence="1">Uncharacterized protein</fullName>
    </submittedName>
</protein>
<gene>
    <name evidence="1" type="ORF">ASN_786</name>
</gene>
<evidence type="ECO:0000313" key="2">
    <source>
        <dbReference type="Proteomes" id="UP000056109"/>
    </source>
</evidence>
<dbReference type="Proteomes" id="UP000056109">
    <property type="component" value="Chromosome I"/>
</dbReference>
<name>A0A0U5FK47_9PROT</name>
<dbReference type="KEGG" id="asz:ASN_786"/>
<dbReference type="PATRIC" id="fig|446692.3.peg.759"/>
<dbReference type="RefSeq" id="WP_058987180.1">
    <property type="nucleotide sequence ID" value="NZ_LN606600.1"/>
</dbReference>
<evidence type="ECO:0000313" key="1">
    <source>
        <dbReference type="EMBL" id="CEF40189.1"/>
    </source>
</evidence>
<dbReference type="GeneID" id="34781933"/>